<dbReference type="PANTHER" id="PTHR43220:SF21">
    <property type="entry name" value="TRANSMEMBRANE PROTEIN 41A"/>
    <property type="match status" value="1"/>
</dbReference>
<dbReference type="GeneID" id="106821104"/>
<feature type="transmembrane region" description="Helical" evidence="7">
    <location>
        <begin position="12"/>
        <end position="30"/>
    </location>
</feature>
<dbReference type="RefSeq" id="XP_014681253.1">
    <property type="nucleotide sequence ID" value="XM_014825767.1"/>
</dbReference>
<proteinExistence type="inferred from homology"/>
<evidence type="ECO:0000256" key="2">
    <source>
        <dbReference type="ARBA" id="ARBA00022692"/>
    </source>
</evidence>
<feature type="transmembrane region" description="Helical" evidence="7">
    <location>
        <begin position="188"/>
        <end position="213"/>
    </location>
</feature>
<organism evidence="9 10">
    <name type="scientific">Priapulus caudatus</name>
    <name type="common">Priapulid worm</name>
    <dbReference type="NCBI Taxonomy" id="37621"/>
    <lineage>
        <taxon>Eukaryota</taxon>
        <taxon>Metazoa</taxon>
        <taxon>Ecdysozoa</taxon>
        <taxon>Scalidophora</taxon>
        <taxon>Priapulida</taxon>
        <taxon>Priapulimorpha</taxon>
        <taxon>Priapulimorphida</taxon>
        <taxon>Priapulidae</taxon>
        <taxon>Priapulus</taxon>
    </lineage>
</organism>
<name>A0ABM1F9Y2_PRICU</name>
<feature type="transmembrane region" description="Helical" evidence="7">
    <location>
        <begin position="219"/>
        <end position="241"/>
    </location>
</feature>
<comment type="similarity">
    <text evidence="6">Belongs to the TMEM41 family.</text>
</comment>
<feature type="domain" description="VTT" evidence="8">
    <location>
        <begin position="88"/>
        <end position="207"/>
    </location>
</feature>
<keyword evidence="9" id="KW-1185">Reference proteome</keyword>
<evidence type="ECO:0000313" key="9">
    <source>
        <dbReference type="Proteomes" id="UP000695022"/>
    </source>
</evidence>
<evidence type="ECO:0000256" key="5">
    <source>
        <dbReference type="ARBA" id="ARBA00023136"/>
    </source>
</evidence>
<reference evidence="10" key="1">
    <citation type="submission" date="2025-08" db="UniProtKB">
        <authorList>
            <consortium name="RefSeq"/>
        </authorList>
    </citation>
    <scope>IDENTIFICATION</scope>
</reference>
<evidence type="ECO:0000256" key="3">
    <source>
        <dbReference type="ARBA" id="ARBA00022729"/>
    </source>
</evidence>
<sequence length="252" mass="28306">MAMARIKNVCSSIFCVPVIFGSASLLLYLISLEAPDLTGEQRACLRFPSSMAALVKVAEMLQQYKTLHFNYVLLLFCSAYLYKQSFAIPGSVFLNILAGALFTLWVAFPLVCLLTACGATCCFLMSHLFGRKLVQQHLPEKMHLLQNKIDENRDRLFFFLLFLRLFPMTPNWFLNIASPLVNVPLHQFFLTVLIGLMPYNYICVQTGGILSSISSLDDVFTVATLCKLLCVAIVALLPGMLMKRRVVTERSN</sequence>
<accession>A0ABM1F9Y2</accession>
<dbReference type="PANTHER" id="PTHR43220">
    <property type="match status" value="1"/>
</dbReference>
<dbReference type="Proteomes" id="UP000695022">
    <property type="component" value="Unplaced"/>
</dbReference>
<gene>
    <name evidence="10" type="primary">LOC106821104</name>
</gene>
<dbReference type="InterPro" id="IPR032816">
    <property type="entry name" value="VTT_dom"/>
</dbReference>
<dbReference type="InterPro" id="IPR045014">
    <property type="entry name" value="TM41A/B"/>
</dbReference>
<feature type="transmembrane region" description="Helical" evidence="7">
    <location>
        <begin position="156"/>
        <end position="176"/>
    </location>
</feature>
<feature type="transmembrane region" description="Helical" evidence="7">
    <location>
        <begin position="94"/>
        <end position="126"/>
    </location>
</feature>
<keyword evidence="3" id="KW-0732">Signal</keyword>
<evidence type="ECO:0000256" key="6">
    <source>
        <dbReference type="ARBA" id="ARBA00025797"/>
    </source>
</evidence>
<evidence type="ECO:0000259" key="8">
    <source>
        <dbReference type="Pfam" id="PF09335"/>
    </source>
</evidence>
<evidence type="ECO:0000256" key="7">
    <source>
        <dbReference type="SAM" id="Phobius"/>
    </source>
</evidence>
<comment type="subcellular location">
    <subcellularLocation>
        <location evidence="1">Membrane</location>
        <topology evidence="1">Multi-pass membrane protein</topology>
    </subcellularLocation>
</comment>
<protein>
    <submittedName>
        <fullName evidence="10">Transmembrane protein 41A-like</fullName>
    </submittedName>
</protein>
<evidence type="ECO:0000256" key="4">
    <source>
        <dbReference type="ARBA" id="ARBA00022989"/>
    </source>
</evidence>
<keyword evidence="5 7" id="KW-0472">Membrane</keyword>
<keyword evidence="4 7" id="KW-1133">Transmembrane helix</keyword>
<dbReference type="Pfam" id="PF09335">
    <property type="entry name" value="VTT_dom"/>
    <property type="match status" value="1"/>
</dbReference>
<evidence type="ECO:0000256" key="1">
    <source>
        <dbReference type="ARBA" id="ARBA00004141"/>
    </source>
</evidence>
<keyword evidence="2 7" id="KW-0812">Transmembrane</keyword>
<evidence type="ECO:0000313" key="10">
    <source>
        <dbReference type="RefSeq" id="XP_014681253.1"/>
    </source>
</evidence>